<dbReference type="AlphaFoldDB" id="A0A8J8NK57"/>
<evidence type="ECO:0000313" key="3">
    <source>
        <dbReference type="Proteomes" id="UP000785679"/>
    </source>
</evidence>
<keyword evidence="1" id="KW-1133">Transmembrane helix</keyword>
<sequence length="151" mass="16140">MSSNNSNNKASPAAYDQRTFLIVGMCVATGALLARRFSAATAQSASGNLRALNMASSLSAPSQPVRGGNFTAAAAYPSGFQGFQGANHSSQGFSNGKPFRYDPKLSVAFFAFGYFLSFCGDSVYRYCMKKTEVGRQSLLEAQSHLHGNIRK</sequence>
<keyword evidence="1" id="KW-0472">Membrane</keyword>
<keyword evidence="1" id="KW-0812">Transmembrane</keyword>
<protein>
    <submittedName>
        <fullName evidence="2">Uncharacterized protein</fullName>
    </submittedName>
</protein>
<organism evidence="2 3">
    <name type="scientific">Halteria grandinella</name>
    <dbReference type="NCBI Taxonomy" id="5974"/>
    <lineage>
        <taxon>Eukaryota</taxon>
        <taxon>Sar</taxon>
        <taxon>Alveolata</taxon>
        <taxon>Ciliophora</taxon>
        <taxon>Intramacronucleata</taxon>
        <taxon>Spirotrichea</taxon>
        <taxon>Stichotrichia</taxon>
        <taxon>Sporadotrichida</taxon>
        <taxon>Halteriidae</taxon>
        <taxon>Halteria</taxon>
    </lineage>
</organism>
<evidence type="ECO:0000313" key="2">
    <source>
        <dbReference type="EMBL" id="TNV76169.1"/>
    </source>
</evidence>
<gene>
    <name evidence="2" type="ORF">FGO68_gene1830</name>
</gene>
<name>A0A8J8NK57_HALGN</name>
<keyword evidence="3" id="KW-1185">Reference proteome</keyword>
<proteinExistence type="predicted"/>
<dbReference type="Proteomes" id="UP000785679">
    <property type="component" value="Unassembled WGS sequence"/>
</dbReference>
<comment type="caution">
    <text evidence="2">The sequence shown here is derived from an EMBL/GenBank/DDBJ whole genome shotgun (WGS) entry which is preliminary data.</text>
</comment>
<accession>A0A8J8NK57</accession>
<evidence type="ECO:0000256" key="1">
    <source>
        <dbReference type="SAM" id="Phobius"/>
    </source>
</evidence>
<dbReference type="EMBL" id="RRYP01014062">
    <property type="protein sequence ID" value="TNV76169.1"/>
    <property type="molecule type" value="Genomic_DNA"/>
</dbReference>
<reference evidence="2" key="1">
    <citation type="submission" date="2019-06" db="EMBL/GenBank/DDBJ databases">
        <authorList>
            <person name="Zheng W."/>
        </authorList>
    </citation>
    <scope>NUCLEOTIDE SEQUENCE</scope>
    <source>
        <strain evidence="2">QDHG01</strain>
    </source>
</reference>
<feature type="transmembrane region" description="Helical" evidence="1">
    <location>
        <begin position="107"/>
        <end position="127"/>
    </location>
</feature>